<dbReference type="Proteomes" id="UP001281614">
    <property type="component" value="Unassembled WGS sequence"/>
</dbReference>
<evidence type="ECO:0000256" key="2">
    <source>
        <dbReference type="ARBA" id="ARBA00023242"/>
    </source>
</evidence>
<dbReference type="InterPro" id="IPR050936">
    <property type="entry name" value="AP-1-like"/>
</dbReference>
<evidence type="ECO:0000313" key="5">
    <source>
        <dbReference type="EMBL" id="KAK2733868.1"/>
    </source>
</evidence>
<feature type="domain" description="BZIP" evidence="4">
    <location>
        <begin position="14"/>
        <end position="78"/>
    </location>
</feature>
<dbReference type="GO" id="GO:0000976">
    <property type="term" value="F:transcription cis-regulatory region binding"/>
    <property type="evidence" value="ECO:0007669"/>
    <property type="project" value="InterPro"/>
</dbReference>
<dbReference type="Gene3D" id="1.20.5.170">
    <property type="match status" value="1"/>
</dbReference>
<proteinExistence type="predicted"/>
<keyword evidence="2" id="KW-0539">Nucleus</keyword>
<comment type="subcellular location">
    <subcellularLocation>
        <location evidence="1">Nucleus</location>
    </subcellularLocation>
</comment>
<sequence>MSSKIFRIFNPGAPKEDPVQKRRAQLRRAQKSYRDRKEIYTKSLEKEVAQTKTREAELTRQCEQYSGTIRQLAQMLRHHGIDLPNGLELGASCGQHLSHTPLLNQLSPPWTPEESISPQPAQSDMEALKMTEAHRSPIQLLPSDESQASAAPDPSISQANEWPSWNMSSKDVTSQIAPAMPPASRLCVLDHTSIGMDFVLTIESPCLGHLHGDPDNPHKPTGHALTTSAQLFSITATPTEIPNQMGLPAYEKAPKELLNRLLDLSSSLCPEDEITPTQAWEYISAQTNFGRIELYKFQALAGKLREAVKCHGFGAVMDRALFESLVYNALMKEY</sequence>
<dbReference type="InterPro" id="IPR046347">
    <property type="entry name" value="bZIP_sf"/>
</dbReference>
<evidence type="ECO:0000256" key="1">
    <source>
        <dbReference type="ARBA" id="ARBA00004123"/>
    </source>
</evidence>
<feature type="region of interest" description="Disordered" evidence="3">
    <location>
        <begin position="143"/>
        <end position="165"/>
    </location>
</feature>
<gene>
    <name evidence="5" type="ORF">CKAH01_08282</name>
</gene>
<dbReference type="CDD" id="cd14688">
    <property type="entry name" value="bZIP_YAP"/>
    <property type="match status" value="1"/>
</dbReference>
<dbReference type="AlphaFoldDB" id="A0AAE0D0Q1"/>
<name>A0AAE0D0Q1_COLKA</name>
<accession>A0AAE0D0Q1</accession>
<dbReference type="PANTHER" id="PTHR40621">
    <property type="entry name" value="TRANSCRIPTION FACTOR KAPC-RELATED"/>
    <property type="match status" value="1"/>
</dbReference>
<feature type="region of interest" description="Disordered" evidence="3">
    <location>
        <begin position="9"/>
        <end position="34"/>
    </location>
</feature>
<dbReference type="PANTHER" id="PTHR40621:SF6">
    <property type="entry name" value="AP-1-LIKE TRANSCRIPTION FACTOR YAP1-RELATED"/>
    <property type="match status" value="1"/>
</dbReference>
<protein>
    <recommendedName>
        <fullName evidence="4">BZIP domain-containing protein</fullName>
    </recommendedName>
</protein>
<dbReference type="EMBL" id="VYYT01000488">
    <property type="protein sequence ID" value="KAK2733868.1"/>
    <property type="molecule type" value="Genomic_DNA"/>
</dbReference>
<dbReference type="SUPFAM" id="SSF57959">
    <property type="entry name" value="Leucine zipper domain"/>
    <property type="match status" value="1"/>
</dbReference>
<comment type="caution">
    <text evidence="5">The sequence shown here is derived from an EMBL/GenBank/DDBJ whole genome shotgun (WGS) entry which is preliminary data.</text>
</comment>
<dbReference type="GO" id="GO:0090575">
    <property type="term" value="C:RNA polymerase II transcription regulator complex"/>
    <property type="evidence" value="ECO:0007669"/>
    <property type="project" value="TreeGrafter"/>
</dbReference>
<dbReference type="SMART" id="SM00338">
    <property type="entry name" value="BRLZ"/>
    <property type="match status" value="1"/>
</dbReference>
<feature type="compositionally biased region" description="Basic residues" evidence="3">
    <location>
        <begin position="21"/>
        <end position="31"/>
    </location>
</feature>
<keyword evidence="6" id="KW-1185">Reference proteome</keyword>
<organism evidence="5 6">
    <name type="scientific">Colletotrichum kahawae</name>
    <name type="common">Coffee berry disease fungus</name>
    <dbReference type="NCBI Taxonomy" id="34407"/>
    <lineage>
        <taxon>Eukaryota</taxon>
        <taxon>Fungi</taxon>
        <taxon>Dikarya</taxon>
        <taxon>Ascomycota</taxon>
        <taxon>Pezizomycotina</taxon>
        <taxon>Sordariomycetes</taxon>
        <taxon>Hypocreomycetidae</taxon>
        <taxon>Glomerellales</taxon>
        <taxon>Glomerellaceae</taxon>
        <taxon>Colletotrichum</taxon>
        <taxon>Colletotrichum gloeosporioides species complex</taxon>
    </lineage>
</organism>
<reference evidence="5" key="1">
    <citation type="submission" date="2023-02" db="EMBL/GenBank/DDBJ databases">
        <title>Colletotrichum kahawae CIFC_Que2 genome sequencing and assembly.</title>
        <authorList>
            <person name="Baroncelli R."/>
        </authorList>
    </citation>
    <scope>NUCLEOTIDE SEQUENCE</scope>
    <source>
        <strain evidence="5">CIFC_Que2</strain>
    </source>
</reference>
<evidence type="ECO:0000256" key="3">
    <source>
        <dbReference type="SAM" id="MobiDB-lite"/>
    </source>
</evidence>
<dbReference type="InterPro" id="IPR004827">
    <property type="entry name" value="bZIP"/>
</dbReference>
<evidence type="ECO:0000313" key="6">
    <source>
        <dbReference type="Proteomes" id="UP001281614"/>
    </source>
</evidence>
<feature type="compositionally biased region" description="Polar residues" evidence="3">
    <location>
        <begin position="144"/>
        <end position="165"/>
    </location>
</feature>
<dbReference type="GO" id="GO:0001228">
    <property type="term" value="F:DNA-binding transcription activator activity, RNA polymerase II-specific"/>
    <property type="evidence" value="ECO:0007669"/>
    <property type="project" value="TreeGrafter"/>
</dbReference>
<evidence type="ECO:0000259" key="4">
    <source>
        <dbReference type="SMART" id="SM00338"/>
    </source>
</evidence>